<evidence type="ECO:0000313" key="1">
    <source>
        <dbReference type="EMBL" id="MDN5133360.1"/>
    </source>
</evidence>
<protein>
    <submittedName>
        <fullName evidence="1">Uncharacterized protein</fullName>
    </submittedName>
</protein>
<dbReference type="AlphaFoldDB" id="A0AAP4Q0M9"/>
<evidence type="ECO:0000313" key="2">
    <source>
        <dbReference type="Proteomes" id="UP001171508"/>
    </source>
</evidence>
<accession>A0AAP4Q0M9</accession>
<name>A0AAP4Q0M9_9BACT</name>
<gene>
    <name evidence="1" type="ORF">PJV92_11580</name>
</gene>
<dbReference type="RefSeq" id="WP_301344052.1">
    <property type="nucleotide sequence ID" value="NZ_JAPZCV010000004.1"/>
</dbReference>
<reference evidence="1" key="2">
    <citation type="submission" date="2023-01" db="EMBL/GenBank/DDBJ databases">
        <authorList>
            <person name="Uljanovas D."/>
        </authorList>
    </citation>
    <scope>NUCLEOTIDE SEQUENCE</scope>
    <source>
        <strain evidence="1">H19</strain>
    </source>
</reference>
<proteinExistence type="predicted"/>
<comment type="caution">
    <text evidence="1">The sequence shown here is derived from an EMBL/GenBank/DDBJ whole genome shotgun (WGS) entry which is preliminary data.</text>
</comment>
<reference evidence="1" key="1">
    <citation type="journal article" date="2023" name="Microorganisms">
        <title>Genomic Characterization of Arcobacter butzleri Strains Isolated from Various Sources in Lithuania.</title>
        <authorList>
            <person name="Uljanovas D."/>
            <person name="Golz G."/>
            <person name="Fleischmann S."/>
            <person name="Kudirkiene E."/>
            <person name="Kasetiene N."/>
            <person name="Grineviciene A."/>
            <person name="Tamuleviciene E."/>
            <person name="Aksomaitiene J."/>
            <person name="Alter T."/>
            <person name="Malakauskas M."/>
        </authorList>
    </citation>
    <scope>NUCLEOTIDE SEQUENCE</scope>
    <source>
        <strain evidence="1">H19</strain>
    </source>
</reference>
<sequence>MEKETEEFLELKAKAEEMDININECLKNYSVECLKRLIALKEEEQLKESLLDIANLHKKSSNRKLRNR</sequence>
<organism evidence="1 2">
    <name type="scientific">Aliarcobacter butzleri</name>
    <dbReference type="NCBI Taxonomy" id="28197"/>
    <lineage>
        <taxon>Bacteria</taxon>
        <taxon>Pseudomonadati</taxon>
        <taxon>Campylobacterota</taxon>
        <taxon>Epsilonproteobacteria</taxon>
        <taxon>Campylobacterales</taxon>
        <taxon>Arcobacteraceae</taxon>
        <taxon>Aliarcobacter</taxon>
    </lineage>
</organism>
<dbReference type="EMBL" id="JAQJJM010000042">
    <property type="protein sequence ID" value="MDN5133360.1"/>
    <property type="molecule type" value="Genomic_DNA"/>
</dbReference>
<dbReference type="Proteomes" id="UP001171508">
    <property type="component" value="Unassembled WGS sequence"/>
</dbReference>